<dbReference type="SUPFAM" id="SSF50341">
    <property type="entry name" value="CheW-like"/>
    <property type="match status" value="1"/>
</dbReference>
<dbReference type="RefSeq" id="WP_135481724.1">
    <property type="nucleotide sequence ID" value="NZ_SRMF01000001.1"/>
</dbReference>
<evidence type="ECO:0000259" key="3">
    <source>
        <dbReference type="PROSITE" id="PS50851"/>
    </source>
</evidence>
<dbReference type="Gene3D" id="2.40.50.180">
    <property type="entry name" value="CheA-289, Domain 4"/>
    <property type="match status" value="1"/>
</dbReference>
<evidence type="ECO:0000259" key="2">
    <source>
        <dbReference type="PROSITE" id="PS50110"/>
    </source>
</evidence>
<comment type="caution">
    <text evidence="4">The sequence shown here is derived from an EMBL/GenBank/DDBJ whole genome shotgun (WGS) entry which is preliminary data.</text>
</comment>
<dbReference type="Gene3D" id="3.40.50.2300">
    <property type="match status" value="1"/>
</dbReference>
<gene>
    <name evidence="4" type="ORF">E4656_05065</name>
</gene>
<dbReference type="InterPro" id="IPR002545">
    <property type="entry name" value="CheW-lke_dom"/>
</dbReference>
<dbReference type="PANTHER" id="PTHR47233:SF3">
    <property type="entry name" value="CHEMOTAXIS PROTEIN CHEV"/>
    <property type="match status" value="1"/>
</dbReference>
<dbReference type="PROSITE" id="PS50851">
    <property type="entry name" value="CHEW"/>
    <property type="match status" value="1"/>
</dbReference>
<dbReference type="InterPro" id="IPR036061">
    <property type="entry name" value="CheW-like_dom_sf"/>
</dbReference>
<dbReference type="InterPro" id="IPR011006">
    <property type="entry name" value="CheY-like_superfamily"/>
</dbReference>
<organism evidence="4 5">
    <name type="scientific">Natronospirillum operosum</name>
    <dbReference type="NCBI Taxonomy" id="2759953"/>
    <lineage>
        <taxon>Bacteria</taxon>
        <taxon>Pseudomonadati</taxon>
        <taxon>Pseudomonadota</taxon>
        <taxon>Gammaproteobacteria</taxon>
        <taxon>Oceanospirillales</taxon>
        <taxon>Natronospirillaceae</taxon>
        <taxon>Natronospirillum</taxon>
    </lineage>
</organism>
<feature type="domain" description="Response regulatory" evidence="2">
    <location>
        <begin position="178"/>
        <end position="302"/>
    </location>
</feature>
<dbReference type="Pfam" id="PF00072">
    <property type="entry name" value="Response_reg"/>
    <property type="match status" value="1"/>
</dbReference>
<proteinExistence type="predicted"/>
<name>A0A4Z0WFH7_9GAMM</name>
<dbReference type="OrthoDB" id="9806105at2"/>
<evidence type="ECO:0000256" key="1">
    <source>
        <dbReference type="PROSITE-ProRule" id="PRU00169"/>
    </source>
</evidence>
<sequence>MAIDQKSSNLNAAGQNRLELLLFKASGNQMYGINVFKVREVMTLPGMTRMPGQHPSVIGVVHLRGQTTPVFDMAVALGRPPVDKQEDIKLLVTEFNGSAQAFKVSSVEKIINLEWSAMKRPPPGSGRSNFLTAVADVDGVMVEIIDVERILAAVQPPNTHVPADSIDQSIMAFADGQEILMVDDSTTAITQTRRTLEPFGLKIHTAKDGAEGLRALRELADDSTPVHERLLCVITDAEMPVMDGYTLTRKIREDESLRHLFVILHSSIDGRFNRSMVENSGCDTYLTKFDPQALALIIQGRLGSALAS</sequence>
<feature type="domain" description="CheW-like" evidence="3">
    <location>
        <begin position="17"/>
        <end position="156"/>
    </location>
</feature>
<dbReference type="EMBL" id="SRMF01000001">
    <property type="protein sequence ID" value="TGG95780.1"/>
    <property type="molecule type" value="Genomic_DNA"/>
</dbReference>
<accession>A0A4Z0WFH7</accession>
<dbReference type="InterPro" id="IPR024181">
    <property type="entry name" value="Chemotax_regulator_CheV"/>
</dbReference>
<keyword evidence="1" id="KW-0597">Phosphoprotein</keyword>
<protein>
    <submittedName>
        <fullName evidence="4">Chemotaxis protein CheV</fullName>
    </submittedName>
</protein>
<dbReference type="PANTHER" id="PTHR47233">
    <property type="entry name" value="CHEMOTAXIS PROTEIN CHEV"/>
    <property type="match status" value="1"/>
</dbReference>
<dbReference type="SUPFAM" id="SSF52172">
    <property type="entry name" value="CheY-like"/>
    <property type="match status" value="1"/>
</dbReference>
<dbReference type="Pfam" id="PF01584">
    <property type="entry name" value="CheW"/>
    <property type="match status" value="1"/>
</dbReference>
<keyword evidence="5" id="KW-1185">Reference proteome</keyword>
<evidence type="ECO:0000313" key="4">
    <source>
        <dbReference type="EMBL" id="TGG95780.1"/>
    </source>
</evidence>
<dbReference type="Gene3D" id="2.30.30.40">
    <property type="entry name" value="SH3 Domains"/>
    <property type="match status" value="1"/>
</dbReference>
<reference evidence="4 5" key="1">
    <citation type="submission" date="2019-04" db="EMBL/GenBank/DDBJ databases">
        <title>Natronospirillum operosus gen. nov., sp. nov., a haloalkaliphilic satellite isolated from decaying biomass of laboratory culture of cyanobacterium Geitlerinema sp. and proposal of Natronospirillaceae fam. nov. and Saccharospirillaceae fam. nov.</title>
        <authorList>
            <person name="Kevbrin V."/>
            <person name="Boltyanskaya Y."/>
            <person name="Koziaeva V."/>
            <person name="Grouzdev D.S."/>
            <person name="Park M."/>
            <person name="Cho J."/>
        </authorList>
    </citation>
    <scope>NUCLEOTIDE SEQUENCE [LARGE SCALE GENOMIC DNA]</scope>
    <source>
        <strain evidence="4 5">G-116</strain>
    </source>
</reference>
<dbReference type="AlphaFoldDB" id="A0A4Z0WFH7"/>
<dbReference type="GO" id="GO:0000160">
    <property type="term" value="P:phosphorelay signal transduction system"/>
    <property type="evidence" value="ECO:0007669"/>
    <property type="project" value="InterPro"/>
</dbReference>
<dbReference type="GO" id="GO:0006935">
    <property type="term" value="P:chemotaxis"/>
    <property type="evidence" value="ECO:0007669"/>
    <property type="project" value="InterPro"/>
</dbReference>
<dbReference type="InterPro" id="IPR001789">
    <property type="entry name" value="Sig_transdc_resp-reg_receiver"/>
</dbReference>
<dbReference type="SMART" id="SM00260">
    <property type="entry name" value="CheW"/>
    <property type="match status" value="1"/>
</dbReference>
<feature type="modified residue" description="4-aspartylphosphate" evidence="1">
    <location>
        <position position="236"/>
    </location>
</feature>
<dbReference type="Proteomes" id="UP000297475">
    <property type="component" value="Unassembled WGS sequence"/>
</dbReference>
<dbReference type="SMART" id="SM00448">
    <property type="entry name" value="REC"/>
    <property type="match status" value="1"/>
</dbReference>
<dbReference type="PROSITE" id="PS50110">
    <property type="entry name" value="RESPONSE_REGULATORY"/>
    <property type="match status" value="1"/>
</dbReference>
<dbReference type="PIRSF" id="PIRSF002867">
    <property type="entry name" value="CheV"/>
    <property type="match status" value="1"/>
</dbReference>
<evidence type="ECO:0000313" key="5">
    <source>
        <dbReference type="Proteomes" id="UP000297475"/>
    </source>
</evidence>